<dbReference type="Pfam" id="PF13407">
    <property type="entry name" value="Peripla_BP_4"/>
    <property type="match status" value="1"/>
</dbReference>
<evidence type="ECO:0000256" key="1">
    <source>
        <dbReference type="ARBA" id="ARBA00004196"/>
    </source>
</evidence>
<name>A0A5D8QA50_9THEO</name>
<dbReference type="PANTHER" id="PTHR30036">
    <property type="entry name" value="D-XYLOSE-BINDING PERIPLASMIC PROTEIN"/>
    <property type="match status" value="1"/>
</dbReference>
<dbReference type="Gene3D" id="3.40.50.2300">
    <property type="match status" value="2"/>
</dbReference>
<evidence type="ECO:0000313" key="7">
    <source>
        <dbReference type="Proteomes" id="UP000322976"/>
    </source>
</evidence>
<organism evidence="6 7">
    <name type="scientific">Calorimonas adulescens</name>
    <dbReference type="NCBI Taxonomy" id="2606906"/>
    <lineage>
        <taxon>Bacteria</taxon>
        <taxon>Bacillati</taxon>
        <taxon>Bacillota</taxon>
        <taxon>Clostridia</taxon>
        <taxon>Thermoanaerobacterales</taxon>
        <taxon>Thermoanaerobacteraceae</taxon>
        <taxon>Calorimonas</taxon>
    </lineage>
</organism>
<evidence type="ECO:0000256" key="2">
    <source>
        <dbReference type="ARBA" id="ARBA00022729"/>
    </source>
</evidence>
<dbReference type="AlphaFoldDB" id="A0A5D8QA50"/>
<dbReference type="InterPro" id="IPR013456">
    <property type="entry name" value="XylF"/>
</dbReference>
<dbReference type="GO" id="GO:0048029">
    <property type="term" value="F:monosaccharide binding"/>
    <property type="evidence" value="ECO:0007669"/>
    <property type="project" value="InterPro"/>
</dbReference>
<feature type="chain" id="PRO_5038590208" evidence="4">
    <location>
        <begin position="23"/>
        <end position="364"/>
    </location>
</feature>
<dbReference type="PANTHER" id="PTHR30036:SF1">
    <property type="entry name" value="D-XYLOSE-BINDING PERIPLASMIC PROTEIN"/>
    <property type="match status" value="1"/>
</dbReference>
<dbReference type="GO" id="GO:0030288">
    <property type="term" value="C:outer membrane-bounded periplasmic space"/>
    <property type="evidence" value="ECO:0007669"/>
    <property type="project" value="TreeGrafter"/>
</dbReference>
<protein>
    <submittedName>
        <fullName evidence="6">D-xylose ABC transporter substrate-binding protein</fullName>
    </submittedName>
</protein>
<dbReference type="EMBL" id="VTPS01000014">
    <property type="protein sequence ID" value="TZE81391.1"/>
    <property type="molecule type" value="Genomic_DNA"/>
</dbReference>
<feature type="compositionally biased region" description="Low complexity" evidence="3">
    <location>
        <begin position="27"/>
        <end position="48"/>
    </location>
</feature>
<keyword evidence="2 4" id="KW-0732">Signal</keyword>
<feature type="region of interest" description="Disordered" evidence="3">
    <location>
        <begin position="27"/>
        <end position="50"/>
    </location>
</feature>
<reference evidence="6 7" key="1">
    <citation type="submission" date="2019-08" db="EMBL/GenBank/DDBJ databases">
        <title>Calorimonas adulescens gen. nov., sp. nov., an anaerobic thermophilic bacterium from Sakhalin hot spring.</title>
        <authorList>
            <person name="Khomyakova M.A."/>
            <person name="Merkel A.Y."/>
            <person name="Novikov A."/>
            <person name="Bonch-Osmolovskaya E.A."/>
            <person name="Slobodkin A.I."/>
        </authorList>
    </citation>
    <scope>NUCLEOTIDE SEQUENCE [LARGE SCALE GENOMIC DNA]</scope>
    <source>
        <strain evidence="6 7">A05MB</strain>
    </source>
</reference>
<dbReference type="CDD" id="cd19992">
    <property type="entry name" value="PBP1_ABC_xylose_binding-like"/>
    <property type="match status" value="1"/>
</dbReference>
<dbReference type="InterPro" id="IPR050555">
    <property type="entry name" value="Bact_Solute-Bind_Prot2"/>
</dbReference>
<dbReference type="InterPro" id="IPR028082">
    <property type="entry name" value="Peripla_BP_I"/>
</dbReference>
<gene>
    <name evidence="6" type="primary">xylF</name>
    <name evidence="6" type="ORF">FWJ32_09425</name>
</gene>
<dbReference type="NCBIfam" id="TIGR02634">
    <property type="entry name" value="xylF"/>
    <property type="match status" value="1"/>
</dbReference>
<feature type="signal peptide" evidence="4">
    <location>
        <begin position="1"/>
        <end position="22"/>
    </location>
</feature>
<comment type="subcellular location">
    <subcellularLocation>
        <location evidence="1">Cell envelope</location>
    </subcellularLocation>
</comment>
<proteinExistence type="predicted"/>
<dbReference type="InterPro" id="IPR025997">
    <property type="entry name" value="SBP_2_dom"/>
</dbReference>
<dbReference type="Proteomes" id="UP000322976">
    <property type="component" value="Unassembled WGS sequence"/>
</dbReference>
<evidence type="ECO:0000259" key="5">
    <source>
        <dbReference type="Pfam" id="PF13407"/>
    </source>
</evidence>
<sequence>MSKVKRALVLLLVLIMTVSLVAGCGGSNTNTQSNSSTETQPNSSSNTETAKKIKIGFSLPTLREERYQRDRDAFVAKAESLGAEVLVQAANNDENVQNSQVENLITQGIDILVLDPQNADSAAALVEEAHKAGIKVISYDRLIRNADVDIYLSFDNERVGEMQGEFITNLVPKGNYFVFAGAPTDNNATLFKKGAMKYIQPLADKGDIKIVFDQAIKDWDPNEALKLAENALTANKNNVQAVLAPNDGTAGGIIQALAAQGLAGKVPITGQDAELAAIKRIVAGTQSMTIFKDVRKLAEKSAEVAVALAQGKEVKDLSEANKTVNNGKMDVPSILLDPVVITKDNVDSELIDSGWFTKDQVYSN</sequence>
<evidence type="ECO:0000256" key="4">
    <source>
        <dbReference type="SAM" id="SignalP"/>
    </source>
</evidence>
<evidence type="ECO:0000313" key="6">
    <source>
        <dbReference type="EMBL" id="TZE81391.1"/>
    </source>
</evidence>
<accession>A0A5D8QA50</accession>
<comment type="caution">
    <text evidence="6">The sequence shown here is derived from an EMBL/GenBank/DDBJ whole genome shotgun (WGS) entry which is preliminary data.</text>
</comment>
<dbReference type="SUPFAM" id="SSF53822">
    <property type="entry name" value="Periplasmic binding protein-like I"/>
    <property type="match status" value="1"/>
</dbReference>
<dbReference type="GO" id="GO:0015753">
    <property type="term" value="P:D-xylose transmembrane transport"/>
    <property type="evidence" value="ECO:0007669"/>
    <property type="project" value="InterPro"/>
</dbReference>
<evidence type="ECO:0000256" key="3">
    <source>
        <dbReference type="SAM" id="MobiDB-lite"/>
    </source>
</evidence>
<dbReference type="RefSeq" id="WP_149545706.1">
    <property type="nucleotide sequence ID" value="NZ_VTPS01000014.1"/>
</dbReference>
<keyword evidence="7" id="KW-1185">Reference proteome</keyword>
<dbReference type="PROSITE" id="PS51257">
    <property type="entry name" value="PROKAR_LIPOPROTEIN"/>
    <property type="match status" value="1"/>
</dbReference>
<feature type="domain" description="Periplasmic binding protein" evidence="5">
    <location>
        <begin position="55"/>
        <end position="313"/>
    </location>
</feature>